<keyword evidence="3 6" id="KW-0067">ATP-binding</keyword>
<dbReference type="PROSITE" id="PS00211">
    <property type="entry name" value="ABC_TRANSPORTER_1"/>
    <property type="match status" value="1"/>
</dbReference>
<dbReference type="InterPro" id="IPR017871">
    <property type="entry name" value="ABC_transporter-like_CS"/>
</dbReference>
<keyword evidence="1" id="KW-0813">Transport</keyword>
<dbReference type="PANTHER" id="PTHR42798:SF2">
    <property type="entry name" value="ABC TRANSPORTER ATP-BINDING PROTEIN MG467-RELATED"/>
    <property type="match status" value="1"/>
</dbReference>
<dbReference type="Pfam" id="PF00005">
    <property type="entry name" value="ABC_tran"/>
    <property type="match status" value="1"/>
</dbReference>
<proteinExistence type="inferred from homology"/>
<name>A0A0C1VJ81_9ENTR</name>
<dbReference type="GO" id="GO:0005524">
    <property type="term" value="F:ATP binding"/>
    <property type="evidence" value="ECO:0007669"/>
    <property type="project" value="UniProtKB-KW"/>
</dbReference>
<dbReference type="PROSITE" id="PS50893">
    <property type="entry name" value="ABC_TRANSPORTER_2"/>
    <property type="match status" value="1"/>
</dbReference>
<accession>A0A0C1VJ81</accession>
<dbReference type="InterPro" id="IPR003439">
    <property type="entry name" value="ABC_transporter-like_ATP-bd"/>
</dbReference>
<dbReference type="SMART" id="SM00382">
    <property type="entry name" value="AAA"/>
    <property type="match status" value="1"/>
</dbReference>
<dbReference type="AlphaFoldDB" id="A0A0C1VJ81"/>
<feature type="domain" description="ABC transporter" evidence="5">
    <location>
        <begin position="7"/>
        <end position="227"/>
    </location>
</feature>
<dbReference type="GO" id="GO:0022857">
    <property type="term" value="F:transmembrane transporter activity"/>
    <property type="evidence" value="ECO:0007669"/>
    <property type="project" value="UniProtKB-ARBA"/>
</dbReference>
<dbReference type="HOGENOM" id="CLU_000604_1_22_6"/>
<dbReference type="GO" id="GO:1902495">
    <property type="term" value="C:transmembrane transporter complex"/>
    <property type="evidence" value="ECO:0007669"/>
    <property type="project" value="UniProtKB-ARBA"/>
</dbReference>
<dbReference type="CDD" id="cd03255">
    <property type="entry name" value="ABC_MJ0796_LolCDE_FtsE"/>
    <property type="match status" value="1"/>
</dbReference>
<keyword evidence="2" id="KW-0547">Nucleotide-binding</keyword>
<dbReference type="SUPFAM" id="SSF52540">
    <property type="entry name" value="P-loop containing nucleoside triphosphate hydrolases"/>
    <property type="match status" value="1"/>
</dbReference>
<evidence type="ECO:0000313" key="7">
    <source>
        <dbReference type="Proteomes" id="UP000054529"/>
    </source>
</evidence>
<dbReference type="OrthoDB" id="9801477at2"/>
<dbReference type="InterPro" id="IPR003593">
    <property type="entry name" value="AAA+_ATPase"/>
</dbReference>
<evidence type="ECO:0000256" key="1">
    <source>
        <dbReference type="ARBA" id="ARBA00022448"/>
    </source>
</evidence>
<dbReference type="InterPro" id="IPR027417">
    <property type="entry name" value="P-loop_NTPase"/>
</dbReference>
<dbReference type="RefSeq" id="WP_039719719.1">
    <property type="nucleotide sequence ID" value="NZ_AWXV01000004.1"/>
</dbReference>
<comment type="similarity">
    <text evidence="4">Belongs to the ABC transporter superfamily. Macrolide exporter (TC 3.A.1.122) family.</text>
</comment>
<comment type="caution">
    <text evidence="6">The sequence shown here is derived from an EMBL/GenBank/DDBJ whole genome shotgun (WGS) entry which is preliminary data.</text>
</comment>
<sequence>MRDEDLLTCENLSKSYIDGKKITEVIKKISFSIRTGDTVAILGNSGSGKSTLLHLLSGLEKPTSGKVFLMKKNLYHLTDRELSCIRNRYIGFVHQSHHLLSDFTVIENVIMPLLIRGENYAKSIDKAKKLLSEVNLFEKVENYSSELSGGEKQRVSIVRSMIHDPVIILADEPTGNLDSQNSQSVSDLFIEINRKRKTAFVVATHDNRLSDIMNRKITIRDGSISSIE</sequence>
<dbReference type="FunFam" id="3.40.50.300:FF:000032">
    <property type="entry name" value="Export ABC transporter ATP-binding protein"/>
    <property type="match status" value="1"/>
</dbReference>
<organism evidence="6 7">
    <name type="scientific">Candidatus Riesia pediculischaeffi PTSU</name>
    <dbReference type="NCBI Taxonomy" id="1401651"/>
    <lineage>
        <taxon>Bacteria</taxon>
        <taxon>Pseudomonadati</taxon>
        <taxon>Pseudomonadota</taxon>
        <taxon>Gammaproteobacteria</taxon>
        <taxon>Enterobacterales</taxon>
        <taxon>Enterobacteriaceae</taxon>
        <taxon>Candidatus Riesia</taxon>
    </lineage>
</organism>
<dbReference type="EMBL" id="AWXV01000004">
    <property type="protein sequence ID" value="KIE63890.1"/>
    <property type="molecule type" value="Genomic_DNA"/>
</dbReference>
<evidence type="ECO:0000313" key="6">
    <source>
        <dbReference type="EMBL" id="KIE63890.1"/>
    </source>
</evidence>
<dbReference type="GO" id="GO:0016887">
    <property type="term" value="F:ATP hydrolysis activity"/>
    <property type="evidence" value="ECO:0007669"/>
    <property type="project" value="InterPro"/>
</dbReference>
<gene>
    <name evidence="6" type="ORF">P689_12259</name>
</gene>
<evidence type="ECO:0000256" key="3">
    <source>
        <dbReference type="ARBA" id="ARBA00022840"/>
    </source>
</evidence>
<dbReference type="PANTHER" id="PTHR42798">
    <property type="entry name" value="LIPOPROTEIN-RELEASING SYSTEM ATP-BINDING PROTEIN LOLD"/>
    <property type="match status" value="1"/>
</dbReference>
<evidence type="ECO:0000259" key="5">
    <source>
        <dbReference type="PROSITE" id="PS50893"/>
    </source>
</evidence>
<keyword evidence="6" id="KW-0449">Lipoprotein</keyword>
<dbReference type="InterPro" id="IPR017911">
    <property type="entry name" value="MacB-like_ATP-bd"/>
</dbReference>
<evidence type="ECO:0000256" key="2">
    <source>
        <dbReference type="ARBA" id="ARBA00022741"/>
    </source>
</evidence>
<protein>
    <submittedName>
        <fullName evidence="6">Lipoprotein releasing system ATP-binding protein LolD</fullName>
    </submittedName>
</protein>
<dbReference type="Proteomes" id="UP000054529">
    <property type="component" value="Unassembled WGS sequence"/>
</dbReference>
<evidence type="ECO:0000256" key="4">
    <source>
        <dbReference type="ARBA" id="ARBA00038388"/>
    </source>
</evidence>
<dbReference type="Gene3D" id="3.40.50.300">
    <property type="entry name" value="P-loop containing nucleotide triphosphate hydrolases"/>
    <property type="match status" value="1"/>
</dbReference>
<reference evidence="6 7" key="1">
    <citation type="journal article" date="2014" name="G3 (Bethesda)">
        <title>Genome sequence of Candidatus Riesia pediculischaeffi, endosymbiont of chimpanzee lice, and genomic comparison of recently acquired endosymbionts from human and chimpanzee lice.</title>
        <authorList>
            <person name="Boyd B.M."/>
            <person name="Allen J.M."/>
            <person name="de Crecy-Lagard V."/>
            <person name="Reed D.L."/>
        </authorList>
    </citation>
    <scope>NUCLEOTIDE SEQUENCE [LARGE SCALE GENOMIC DNA]</scope>
    <source>
        <strain evidence="6 7">PTSU</strain>
    </source>
</reference>